<dbReference type="EMBL" id="VLXZ01000009">
    <property type="protein sequence ID" value="TSB45738.1"/>
    <property type="molecule type" value="Genomic_DNA"/>
</dbReference>
<dbReference type="OrthoDB" id="5894719at2"/>
<dbReference type="PANTHER" id="PTHR30290">
    <property type="entry name" value="PERIPLASMIC BINDING COMPONENT OF ABC TRANSPORTER"/>
    <property type="match status" value="1"/>
</dbReference>
<sequence length="584" mass="68684">MIMSPFREVNGLEEKYLLLRSTFYSKEKHLKVEFTHEEVEKVWFCSKRNVKRVLKQLEADGYFHYIPGKGRGNSSKLVYSRLFKEEIEEYCKRNIELENLDRIAFILRLPIPRSWIIHVSEEVQQLLGFKRSENARDILYTFKSREVSTLDPLHVSIALEVHLTQHLGDTLVRYDAKTKQIIPHLAHHFSVDDSGKLYTFYLRKDVHFHNMDKLSSADIAHTVKRLQTRSKAYSWLAENIEKVVCETPYKVSFHLNKKNTLFLHLLSSPAFCVLPVGIAFNEFEWVGTGAFMLKERTKTKIILQAFEHYFKERPFIDEIHFHAVSKDAANLLYLQADPKSEQIHPTAHTLQDLGMVFLLFNQQDNQSLRDQNLRNALYHLIDVPKIIRELDLEVMEASSFSDLRSTHLEKNQQLVSTLLQLAHYNGEELRVGFLYNERTSEEAKWLCREAQRFGINLILTPISHKDFYNPEITNQIDILLMNMVFSYDRQLAFISAFKNEHLFMMKMLHGEAKAFVNNQLQLYQEAPSSIEREKIIIEIETFLREQKHLIFLYHPIITRTIDPLIQDATHYSLGHVDYTKLWLP</sequence>
<accession>A0A553ZW86</accession>
<organism evidence="4 5">
    <name type="scientific">Alkalicoccobacillus porphyridii</name>
    <dbReference type="NCBI Taxonomy" id="2597270"/>
    <lineage>
        <taxon>Bacteria</taxon>
        <taxon>Bacillati</taxon>
        <taxon>Bacillota</taxon>
        <taxon>Bacilli</taxon>
        <taxon>Bacillales</taxon>
        <taxon>Bacillaceae</taxon>
        <taxon>Alkalicoccobacillus</taxon>
    </lineage>
</organism>
<dbReference type="AlphaFoldDB" id="A0A553ZW86"/>
<dbReference type="Proteomes" id="UP000318521">
    <property type="component" value="Unassembled WGS sequence"/>
</dbReference>
<evidence type="ECO:0000313" key="5">
    <source>
        <dbReference type="Proteomes" id="UP000318521"/>
    </source>
</evidence>
<dbReference type="Gene3D" id="3.10.105.10">
    <property type="entry name" value="Dipeptide-binding Protein, Domain 3"/>
    <property type="match status" value="1"/>
</dbReference>
<evidence type="ECO:0000313" key="4">
    <source>
        <dbReference type="EMBL" id="TSB45738.1"/>
    </source>
</evidence>
<dbReference type="GO" id="GO:0015833">
    <property type="term" value="P:peptide transport"/>
    <property type="evidence" value="ECO:0007669"/>
    <property type="project" value="TreeGrafter"/>
</dbReference>
<keyword evidence="1" id="KW-0238">DNA-binding</keyword>
<keyword evidence="5" id="KW-1185">Reference proteome</keyword>
<dbReference type="InterPro" id="IPR039424">
    <property type="entry name" value="SBP_5"/>
</dbReference>
<dbReference type="GO" id="GO:1904680">
    <property type="term" value="F:peptide transmembrane transporter activity"/>
    <property type="evidence" value="ECO:0007669"/>
    <property type="project" value="TreeGrafter"/>
</dbReference>
<proteinExistence type="predicted"/>
<dbReference type="InterPro" id="IPR025370">
    <property type="entry name" value="SgrR_HTH_N"/>
</dbReference>
<comment type="caution">
    <text evidence="4">The sequence shown here is derived from an EMBL/GenBank/DDBJ whole genome shotgun (WGS) entry which is preliminary data.</text>
</comment>
<dbReference type="SUPFAM" id="SSF53850">
    <property type="entry name" value="Periplasmic binding protein-like II"/>
    <property type="match status" value="1"/>
</dbReference>
<name>A0A553ZW86_9BACI</name>
<dbReference type="PANTHER" id="PTHR30290:SF72">
    <property type="entry name" value="HTH-TYPE TRANSCRIPTIONAL REGULATOR SGRR"/>
    <property type="match status" value="1"/>
</dbReference>
<evidence type="ECO:0000259" key="3">
    <source>
        <dbReference type="Pfam" id="PF12793"/>
    </source>
</evidence>
<dbReference type="GO" id="GO:0003677">
    <property type="term" value="F:DNA binding"/>
    <property type="evidence" value="ECO:0007669"/>
    <property type="project" value="UniProtKB-KW"/>
</dbReference>
<gene>
    <name evidence="4" type="ORF">FN960_14720</name>
</gene>
<dbReference type="Pfam" id="PF00496">
    <property type="entry name" value="SBP_bac_5"/>
    <property type="match status" value="1"/>
</dbReference>
<dbReference type="Pfam" id="PF12793">
    <property type="entry name" value="SgrR_N"/>
    <property type="match status" value="1"/>
</dbReference>
<dbReference type="InterPro" id="IPR000914">
    <property type="entry name" value="SBP_5_dom"/>
</dbReference>
<evidence type="ECO:0008006" key="6">
    <source>
        <dbReference type="Google" id="ProtNLM"/>
    </source>
</evidence>
<dbReference type="Gene3D" id="3.40.190.10">
    <property type="entry name" value="Periplasmic binding protein-like II"/>
    <property type="match status" value="1"/>
</dbReference>
<feature type="domain" description="Solute-binding protein family 5" evidence="2">
    <location>
        <begin position="180"/>
        <end position="497"/>
    </location>
</feature>
<evidence type="ECO:0000259" key="2">
    <source>
        <dbReference type="Pfam" id="PF00496"/>
    </source>
</evidence>
<protein>
    <recommendedName>
        <fullName evidence="6">ABC transporter substrate-binding protein</fullName>
    </recommendedName>
</protein>
<evidence type="ECO:0000256" key="1">
    <source>
        <dbReference type="ARBA" id="ARBA00023125"/>
    </source>
</evidence>
<reference evidence="4 5" key="1">
    <citation type="submission" date="2019-07" db="EMBL/GenBank/DDBJ databases">
        <authorList>
            <person name="Park Y.J."/>
            <person name="Jeong S.E."/>
            <person name="Jung H.S."/>
        </authorList>
    </citation>
    <scope>NUCLEOTIDE SEQUENCE [LARGE SCALE GENOMIC DNA]</scope>
    <source>
        <strain evidence="5">P16(2019)</strain>
    </source>
</reference>
<feature type="domain" description="Transcriptional regulator SgrR N-terminal HTH" evidence="3">
    <location>
        <begin position="14"/>
        <end position="106"/>
    </location>
</feature>